<protein>
    <submittedName>
        <fullName evidence="1">Uncharacterized protein</fullName>
    </submittedName>
</protein>
<keyword evidence="2" id="KW-1185">Reference proteome</keyword>
<dbReference type="AlphaFoldDB" id="A0A9N9MYA2"/>
<gene>
    <name evidence="1" type="ORF">CEUTPL_LOCUS11581</name>
</gene>
<dbReference type="Proteomes" id="UP001152799">
    <property type="component" value="Chromosome 7"/>
</dbReference>
<dbReference type="EMBL" id="OU892283">
    <property type="protein sequence ID" value="CAG9771139.1"/>
    <property type="molecule type" value="Genomic_DNA"/>
</dbReference>
<evidence type="ECO:0000313" key="2">
    <source>
        <dbReference type="Proteomes" id="UP001152799"/>
    </source>
</evidence>
<name>A0A9N9MYA2_9CUCU</name>
<accession>A0A9N9MYA2</accession>
<organism evidence="1 2">
    <name type="scientific">Ceutorhynchus assimilis</name>
    <name type="common">cabbage seed weevil</name>
    <dbReference type="NCBI Taxonomy" id="467358"/>
    <lineage>
        <taxon>Eukaryota</taxon>
        <taxon>Metazoa</taxon>
        <taxon>Ecdysozoa</taxon>
        <taxon>Arthropoda</taxon>
        <taxon>Hexapoda</taxon>
        <taxon>Insecta</taxon>
        <taxon>Pterygota</taxon>
        <taxon>Neoptera</taxon>
        <taxon>Endopterygota</taxon>
        <taxon>Coleoptera</taxon>
        <taxon>Polyphaga</taxon>
        <taxon>Cucujiformia</taxon>
        <taxon>Curculionidae</taxon>
        <taxon>Ceutorhynchinae</taxon>
        <taxon>Ceutorhynchus</taxon>
    </lineage>
</organism>
<sequence>MSGKVWKRLEKAWKLLERVGKILEKVPKDLGIIFQNPDQFVQVWINLD</sequence>
<reference evidence="1" key="1">
    <citation type="submission" date="2022-01" db="EMBL/GenBank/DDBJ databases">
        <authorList>
            <person name="King R."/>
        </authorList>
    </citation>
    <scope>NUCLEOTIDE SEQUENCE</scope>
</reference>
<evidence type="ECO:0000313" key="1">
    <source>
        <dbReference type="EMBL" id="CAG9771139.1"/>
    </source>
</evidence>
<proteinExistence type="predicted"/>